<dbReference type="GO" id="GO:0003713">
    <property type="term" value="F:transcription coactivator activity"/>
    <property type="evidence" value="ECO:0007669"/>
    <property type="project" value="TreeGrafter"/>
</dbReference>
<dbReference type="GO" id="GO:0005694">
    <property type="term" value="C:chromosome"/>
    <property type="evidence" value="ECO:0007669"/>
    <property type="project" value="UniProtKB-SubCell"/>
</dbReference>
<dbReference type="GO" id="GO:0003714">
    <property type="term" value="F:transcription corepressor activity"/>
    <property type="evidence" value="ECO:0007669"/>
    <property type="project" value="TreeGrafter"/>
</dbReference>
<protein>
    <recommendedName>
        <fullName evidence="11">Daxx histone-binding domain-containing protein</fullName>
    </recommendedName>
</protein>
<evidence type="ECO:0000256" key="4">
    <source>
        <dbReference type="ARBA" id="ARBA00022454"/>
    </source>
</evidence>
<evidence type="ECO:0000256" key="2">
    <source>
        <dbReference type="ARBA" id="ARBA00004286"/>
    </source>
</evidence>
<evidence type="ECO:0000256" key="8">
    <source>
        <dbReference type="ARBA" id="ARBA00023186"/>
    </source>
</evidence>
<dbReference type="EMBL" id="AJWK01031028">
    <property type="status" value="NOT_ANNOTATED_CDS"/>
    <property type="molecule type" value="Genomic_DNA"/>
</dbReference>
<organism evidence="12 13">
    <name type="scientific">Lutzomyia longipalpis</name>
    <name type="common">Sand fly</name>
    <dbReference type="NCBI Taxonomy" id="7200"/>
    <lineage>
        <taxon>Eukaryota</taxon>
        <taxon>Metazoa</taxon>
        <taxon>Ecdysozoa</taxon>
        <taxon>Arthropoda</taxon>
        <taxon>Hexapoda</taxon>
        <taxon>Insecta</taxon>
        <taxon>Pterygota</taxon>
        <taxon>Neoptera</taxon>
        <taxon>Endopterygota</taxon>
        <taxon>Diptera</taxon>
        <taxon>Nematocera</taxon>
        <taxon>Psychodoidea</taxon>
        <taxon>Psychodidae</taxon>
        <taxon>Lutzomyia</taxon>
        <taxon>Lutzomyia</taxon>
    </lineage>
</organism>
<evidence type="ECO:0000256" key="7">
    <source>
        <dbReference type="ARBA" id="ARBA00023054"/>
    </source>
</evidence>
<feature type="region of interest" description="Disordered" evidence="10">
    <location>
        <begin position="61"/>
        <end position="123"/>
    </location>
</feature>
<feature type="compositionally biased region" description="Acidic residues" evidence="10">
    <location>
        <begin position="103"/>
        <end position="119"/>
    </location>
</feature>
<feature type="compositionally biased region" description="Polar residues" evidence="10">
    <location>
        <begin position="86"/>
        <end position="102"/>
    </location>
</feature>
<dbReference type="PANTHER" id="PTHR12766:SF7">
    <property type="entry name" value="DEATH DOMAIN-ASSOCIATED PROTEIN 6"/>
    <property type="match status" value="1"/>
</dbReference>
<feature type="compositionally biased region" description="Basic and acidic residues" evidence="10">
    <location>
        <begin position="61"/>
        <end position="79"/>
    </location>
</feature>
<dbReference type="GO" id="GO:0042393">
    <property type="term" value="F:histone binding"/>
    <property type="evidence" value="ECO:0007669"/>
    <property type="project" value="InterPro"/>
</dbReference>
<feature type="region of interest" description="Disordered" evidence="10">
    <location>
        <begin position="409"/>
        <end position="501"/>
    </location>
</feature>
<dbReference type="Pfam" id="PF20920">
    <property type="entry name" value="DAXX_hist_bd"/>
    <property type="match status" value="1"/>
</dbReference>
<dbReference type="GO" id="GO:0006915">
    <property type="term" value="P:apoptotic process"/>
    <property type="evidence" value="ECO:0007669"/>
    <property type="project" value="UniProtKB-KW"/>
</dbReference>
<accession>A0A1B0CVR2</accession>
<evidence type="ECO:0000256" key="5">
    <source>
        <dbReference type="ARBA" id="ARBA00022490"/>
    </source>
</evidence>
<dbReference type="GO" id="GO:0005737">
    <property type="term" value="C:cytoplasm"/>
    <property type="evidence" value="ECO:0007669"/>
    <property type="project" value="UniProtKB-SubCell"/>
</dbReference>
<dbReference type="CDD" id="cd13150">
    <property type="entry name" value="DAXX_histone_binding"/>
    <property type="match status" value="1"/>
</dbReference>
<feature type="compositionally biased region" description="Low complexity" evidence="10">
    <location>
        <begin position="464"/>
        <end position="474"/>
    </location>
</feature>
<proteinExistence type="predicted"/>
<reference evidence="12" key="1">
    <citation type="submission" date="2020-05" db="UniProtKB">
        <authorList>
            <consortium name="EnsemblMetazoa"/>
        </authorList>
    </citation>
    <scope>IDENTIFICATION</scope>
    <source>
        <strain evidence="12">Jacobina</strain>
    </source>
</reference>
<keyword evidence="5" id="KW-0963">Cytoplasm</keyword>
<dbReference type="Gene3D" id="1.20.58.2170">
    <property type="match status" value="1"/>
</dbReference>
<dbReference type="PANTHER" id="PTHR12766">
    <property type="entry name" value="DEATH DOMAIN-ASSOCIATED PROTEIN 6 DAXX"/>
    <property type="match status" value="1"/>
</dbReference>
<dbReference type="InterPro" id="IPR046378">
    <property type="entry name" value="DAXX_histone-bd"/>
</dbReference>
<evidence type="ECO:0000313" key="12">
    <source>
        <dbReference type="EnsemblMetazoa" id="LLOJ009097-PA"/>
    </source>
</evidence>
<dbReference type="VEuPathDB" id="VectorBase:LLONM1_007046"/>
<evidence type="ECO:0000313" key="13">
    <source>
        <dbReference type="Proteomes" id="UP000092461"/>
    </source>
</evidence>
<dbReference type="EnsemblMetazoa" id="LLOJ009097-RA">
    <property type="protein sequence ID" value="LLOJ009097-PA"/>
    <property type="gene ID" value="LLOJ009097"/>
</dbReference>
<dbReference type="Proteomes" id="UP000092461">
    <property type="component" value="Unassembled WGS sequence"/>
</dbReference>
<evidence type="ECO:0000259" key="11">
    <source>
        <dbReference type="Pfam" id="PF20920"/>
    </source>
</evidence>
<evidence type="ECO:0000256" key="9">
    <source>
        <dbReference type="ARBA" id="ARBA00023242"/>
    </source>
</evidence>
<keyword evidence="13" id="KW-1185">Reference proteome</keyword>
<keyword evidence="6" id="KW-0053">Apoptosis</keyword>
<name>A0A1B0CVR2_LUTLO</name>
<dbReference type="GO" id="GO:0016605">
    <property type="term" value="C:PML body"/>
    <property type="evidence" value="ECO:0007669"/>
    <property type="project" value="TreeGrafter"/>
</dbReference>
<dbReference type="AlphaFoldDB" id="A0A1B0CVR2"/>
<evidence type="ECO:0000256" key="6">
    <source>
        <dbReference type="ARBA" id="ARBA00022703"/>
    </source>
</evidence>
<dbReference type="InterPro" id="IPR038298">
    <property type="entry name" value="Daxx_N_sf"/>
</dbReference>
<evidence type="ECO:0000256" key="3">
    <source>
        <dbReference type="ARBA" id="ARBA00004496"/>
    </source>
</evidence>
<evidence type="ECO:0000256" key="1">
    <source>
        <dbReference type="ARBA" id="ARBA00004123"/>
    </source>
</evidence>
<feature type="region of interest" description="Disordered" evidence="10">
    <location>
        <begin position="1"/>
        <end position="24"/>
    </location>
</feature>
<keyword evidence="9" id="KW-0539">Nucleus</keyword>
<feature type="domain" description="Daxx histone-binding" evidence="11">
    <location>
        <begin position="326"/>
        <end position="407"/>
    </location>
</feature>
<keyword evidence="7" id="KW-0175">Coiled coil</keyword>
<sequence length="501" mass="56854">MDSIIVLDSDDEVDVKPPEPKKQKLTATILPTPVRPICPVSPKVVAHPEPGARVKEVRRVTPMKIGEKTPVKDKIRHFGDDDEFSPISSPISRQEPSGSATVQEDDDDDEERAESEEDQPLNATYQELIDVCREAEDTPDMEMLIEKKLIRYYHSVHPDFVNSKSFCRTVRGVTEDIRANPGLVYLKISSILEELNTRRKSRDIVMVNEEATGTGSERRNAQIKRLSKALYILKKRIAKMEETEVDFDDDHHSVHIQVEQYKKRACQIYEKICDLTGESKTAQRAVRKPIRFQETDYPAFNRALQMFVNRTNVFPDSMDVYKCLEHCNKQFGFGLKKDELKKIAQDAFVKIGKLLQCRRKADLYETVMHFTGTRKDPALEDKDLEAKLEENKKHYSKINELIDSFAKRQESEAKGKTSELETSTPPPSAVGRMKRSSRSPSPGCSRQLLEGNEIKDRDEGAATSSGSIERSSSSPDVTHLVQDDSNESIILLDASDNPKNE</sequence>
<dbReference type="InterPro" id="IPR046426">
    <property type="entry name" value="DAXX_histone-bd_sf"/>
</dbReference>
<feature type="compositionally biased region" description="Basic and acidic residues" evidence="10">
    <location>
        <begin position="409"/>
        <end position="419"/>
    </location>
</feature>
<dbReference type="GO" id="GO:0050681">
    <property type="term" value="F:nuclear androgen receptor binding"/>
    <property type="evidence" value="ECO:0007669"/>
    <property type="project" value="TreeGrafter"/>
</dbReference>
<keyword evidence="4" id="KW-0158">Chromosome</keyword>
<dbReference type="VEuPathDB" id="VectorBase:LLOJ009097"/>
<comment type="subcellular location">
    <subcellularLocation>
        <location evidence="2">Chromosome</location>
    </subcellularLocation>
    <subcellularLocation>
        <location evidence="3">Cytoplasm</location>
    </subcellularLocation>
    <subcellularLocation>
        <location evidence="1">Nucleus</location>
    </subcellularLocation>
</comment>
<dbReference type="Gene3D" id="1.10.8.810">
    <property type="entry name" value="Daxx helical bundle domain"/>
    <property type="match status" value="1"/>
</dbReference>
<evidence type="ECO:0000256" key="10">
    <source>
        <dbReference type="SAM" id="MobiDB-lite"/>
    </source>
</evidence>
<keyword evidence="8" id="KW-0143">Chaperone</keyword>